<keyword evidence="11" id="KW-1185">Reference proteome</keyword>
<dbReference type="InterPro" id="IPR026825">
    <property type="entry name" value="Vac14"/>
</dbReference>
<evidence type="ECO:0000256" key="3">
    <source>
        <dbReference type="ARBA" id="ARBA00013840"/>
    </source>
</evidence>
<feature type="domain" description="Vacuolar protein 14 C-terminal Fig4-binding" evidence="9">
    <location>
        <begin position="528"/>
        <end position="704"/>
    </location>
</feature>
<dbReference type="Pfam" id="PF11916">
    <property type="entry name" value="Vac14_Fig4_bd"/>
    <property type="match status" value="1"/>
</dbReference>
<evidence type="ECO:0000256" key="5">
    <source>
        <dbReference type="ARBA" id="ARBA00023136"/>
    </source>
</evidence>
<dbReference type="Gene3D" id="1.25.10.10">
    <property type="entry name" value="Leucine-rich Repeat Variant"/>
    <property type="match status" value="2"/>
</dbReference>
<dbReference type="PANTHER" id="PTHR16023:SF0">
    <property type="entry name" value="PROTEIN VAC14 HOMOLOG"/>
    <property type="match status" value="1"/>
</dbReference>
<dbReference type="InterPro" id="IPR011989">
    <property type="entry name" value="ARM-like"/>
</dbReference>
<dbReference type="EMBL" id="NCKU01004785">
    <property type="protein sequence ID" value="RWS05439.1"/>
    <property type="molecule type" value="Genomic_DNA"/>
</dbReference>
<evidence type="ECO:0000313" key="10">
    <source>
        <dbReference type="EMBL" id="RWS05439.1"/>
    </source>
</evidence>
<dbReference type="InterPro" id="IPR016024">
    <property type="entry name" value="ARM-type_fold"/>
</dbReference>
<sequence>MAEMDYSPLSSACFRALCNKMQDKRKYASLQIEQCVLCSFHFNVNFTLHSLFNSRMVRDFHRDNNIVQLQKMLKILGDLALSHNPNWRKGGLLGLAAVAIGLGKDSREHITDIIGPMLASFSDQDPRVRFYASEAVFNVCKVCREGVLQLFNELFNALFQLSADSDQSVRAGCEVLDTVIKDIVTESPAFDLVGFIPLLRDRLYPKNPFARQFIVSWVSLLNNVPDIDMIVFLPQLLDGLLSILSDQQPEIRRKCELLLNDFLEKITKNPAKADFSSMVNTLIVHSQSSEELVQLTALTWLKEFINLAGSTSLIQHSEGLLTAILPRLGQQSRPYSEDITVMLESNKGNTLFASNKSLNVQIREVAKALNASLMQLVTMEEQIKDETNPTVMTESSSTAKSGSSNGIKSSPLLNLANVVEVLAKELQKSENGSTATKLAVLKWIYHLHAKLPHKISPLVEQHLFPVLLKTLSDPSDDVVLLDLEILAEIFSSNTAALQNEQGNNSLTGTYFVKFMETLLHSFSTTSGLLEDRGSFIVRKLCVLMNAEDIYRSLSEILLDHEDVGFAYTMVQTLNKILLTSGELYDLRSQLRDLKTDESCSLFCCLYKTWCHSPVATVALCLLTKNYKHACDLLMQFGDLDVTVDFLTEIDQLVQLIESPIFAYLRLELLDVEHNSYLVKSLYGLLMLLPQGNQFNALRKRLQCVPTFKQSVTENSKRQTSNSPSQPKMDFKELLRRFKEVQQRHKNWKRSNYVKLRTEMQNK</sequence>
<comment type="subunit">
    <text evidence="7">Forms pentamers. Component of the PI(3,5)P2 regulatory complex/PAS complex, at least composed of PIKFYVE, FIG4 and VAC14. VAC14 nucleates the assembly of the complex and serves as a scaffold by pentamerizing into a star-shaped structure, which can bind a single copy each of PIKFYVE and FIG4 and coordinates their activities. Interacts with NOS1.</text>
</comment>
<dbReference type="GO" id="GO:0070772">
    <property type="term" value="C:PAS complex"/>
    <property type="evidence" value="ECO:0007669"/>
    <property type="project" value="InterPro"/>
</dbReference>
<evidence type="ECO:0000256" key="6">
    <source>
        <dbReference type="ARBA" id="ARBA00045654"/>
    </source>
</evidence>
<accession>A0A443QR17</accession>
<name>A0A443QR17_9ACAR</name>
<dbReference type="Proteomes" id="UP000285301">
    <property type="component" value="Unassembled WGS sequence"/>
</dbReference>
<comment type="caution">
    <text evidence="10">The sequence shown here is derived from an EMBL/GenBank/DDBJ whole genome shotgun (WGS) entry which is preliminary data.</text>
</comment>
<evidence type="ECO:0000256" key="8">
    <source>
        <dbReference type="SAM" id="MobiDB-lite"/>
    </source>
</evidence>
<comment type="similarity">
    <text evidence="2">Belongs to the VAC14 family.</text>
</comment>
<dbReference type="Pfam" id="PF12755">
    <property type="entry name" value="Vac14_Fab1_bd"/>
    <property type="match status" value="1"/>
</dbReference>
<gene>
    <name evidence="10" type="ORF">B4U79_08701</name>
</gene>
<dbReference type="PANTHER" id="PTHR16023">
    <property type="entry name" value="TAX1 BINDING PROTEIN-RELATED"/>
    <property type="match status" value="1"/>
</dbReference>
<dbReference type="OrthoDB" id="6492564at2759"/>
<dbReference type="GO" id="GO:0010008">
    <property type="term" value="C:endosome membrane"/>
    <property type="evidence" value="ECO:0007669"/>
    <property type="project" value="TreeGrafter"/>
</dbReference>
<evidence type="ECO:0000256" key="7">
    <source>
        <dbReference type="ARBA" id="ARBA00047092"/>
    </source>
</evidence>
<organism evidence="10 11">
    <name type="scientific">Dinothrombium tinctorium</name>
    <dbReference type="NCBI Taxonomy" id="1965070"/>
    <lineage>
        <taxon>Eukaryota</taxon>
        <taxon>Metazoa</taxon>
        <taxon>Ecdysozoa</taxon>
        <taxon>Arthropoda</taxon>
        <taxon>Chelicerata</taxon>
        <taxon>Arachnida</taxon>
        <taxon>Acari</taxon>
        <taxon>Acariformes</taxon>
        <taxon>Trombidiformes</taxon>
        <taxon>Prostigmata</taxon>
        <taxon>Anystina</taxon>
        <taxon>Parasitengona</taxon>
        <taxon>Trombidioidea</taxon>
        <taxon>Trombidiidae</taxon>
        <taxon>Dinothrombium</taxon>
    </lineage>
</organism>
<dbReference type="STRING" id="1965070.A0A443QR17"/>
<dbReference type="InterPro" id="IPR021841">
    <property type="entry name" value="VAC14_Fig4p-bd"/>
</dbReference>
<evidence type="ECO:0000313" key="11">
    <source>
        <dbReference type="Proteomes" id="UP000285301"/>
    </source>
</evidence>
<dbReference type="SUPFAM" id="SSF48371">
    <property type="entry name" value="ARM repeat"/>
    <property type="match status" value="1"/>
</dbReference>
<reference evidence="10 11" key="1">
    <citation type="journal article" date="2018" name="Gigascience">
        <title>Genomes of trombidid mites reveal novel predicted allergens and laterally-transferred genes associated with secondary metabolism.</title>
        <authorList>
            <person name="Dong X."/>
            <person name="Chaisiri K."/>
            <person name="Xia D."/>
            <person name="Armstrong S.D."/>
            <person name="Fang Y."/>
            <person name="Donnelly M.J."/>
            <person name="Kadowaki T."/>
            <person name="McGarry J.W."/>
            <person name="Darby A.C."/>
            <person name="Makepeace B.L."/>
        </authorList>
    </citation>
    <scope>NUCLEOTIDE SEQUENCE [LARGE SCALE GENOMIC DNA]</scope>
    <source>
        <strain evidence="10">UoL-WK</strain>
    </source>
</reference>
<comment type="function">
    <text evidence="6">Scaffold protein component of the PI(3,5)P2 regulatory complex which regulates both the synthesis and turnover of phosphatidylinositol 3,5-bisphosphate (PtdIns(3,5)P2). Pentamerizes into a star-shaped structure and nucleates the assembly of the complex. The pentamer binds a single copy each of PIKFYVE and FIG4 and coordinates both PIKfyve kinase activity and FIG4 phosphatase activity, being required to maintain normal levels of phosphatidylinositol 3-phosphate (PtdIns(3)P) and phosphatidylinositol 5-phosphate (PtdIns(5)P). Plays a role in the biogenesis of endosome carrier vesicles (ECV) / multivesicular bodies (MVB) transport intermediates from early endosomes.</text>
</comment>
<keyword evidence="4" id="KW-0677">Repeat</keyword>
<dbReference type="AlphaFoldDB" id="A0A443QR17"/>
<evidence type="ECO:0000256" key="1">
    <source>
        <dbReference type="ARBA" id="ARBA00004308"/>
    </source>
</evidence>
<evidence type="ECO:0000259" key="9">
    <source>
        <dbReference type="Pfam" id="PF11916"/>
    </source>
</evidence>
<evidence type="ECO:0000256" key="4">
    <source>
        <dbReference type="ARBA" id="ARBA00022737"/>
    </source>
</evidence>
<keyword evidence="5" id="KW-0472">Membrane</keyword>
<feature type="region of interest" description="Disordered" evidence="8">
    <location>
        <begin position="386"/>
        <end position="406"/>
    </location>
</feature>
<proteinExistence type="inferred from homology"/>
<comment type="subcellular location">
    <subcellularLocation>
        <location evidence="1">Endomembrane system</location>
    </subcellularLocation>
</comment>
<dbReference type="GO" id="GO:0006661">
    <property type="term" value="P:phosphatidylinositol biosynthetic process"/>
    <property type="evidence" value="ECO:0007669"/>
    <property type="project" value="InterPro"/>
</dbReference>
<feature type="compositionally biased region" description="Low complexity" evidence="8">
    <location>
        <begin position="395"/>
        <end position="404"/>
    </location>
</feature>
<evidence type="ECO:0000256" key="2">
    <source>
        <dbReference type="ARBA" id="ARBA00010225"/>
    </source>
</evidence>
<protein>
    <recommendedName>
        <fullName evidence="3">Protein VAC14 homolog</fullName>
    </recommendedName>
</protein>